<dbReference type="SUPFAM" id="SSF160631">
    <property type="entry name" value="SMI1/KNR4-like"/>
    <property type="match status" value="1"/>
</dbReference>
<organism evidence="1 2">
    <name type="scientific">Vibrio aerogenes CECT 7868</name>
    <dbReference type="NCBI Taxonomy" id="1216006"/>
    <lineage>
        <taxon>Bacteria</taxon>
        <taxon>Pseudomonadati</taxon>
        <taxon>Pseudomonadota</taxon>
        <taxon>Gammaproteobacteria</taxon>
        <taxon>Vibrionales</taxon>
        <taxon>Vibrionaceae</taxon>
        <taxon>Vibrio</taxon>
    </lineage>
</organism>
<evidence type="ECO:0000313" key="2">
    <source>
        <dbReference type="Proteomes" id="UP000184608"/>
    </source>
</evidence>
<dbReference type="InterPro" id="IPR037883">
    <property type="entry name" value="Knr4/Smi1-like_sf"/>
</dbReference>
<proteinExistence type="predicted"/>
<dbReference type="AlphaFoldDB" id="A0A1M6EYC1"/>
<dbReference type="Pfam" id="PF14567">
    <property type="entry name" value="SUKH_5"/>
    <property type="match status" value="1"/>
</dbReference>
<accession>A0A1M6EYC1</accession>
<keyword evidence="2" id="KW-1185">Reference proteome</keyword>
<name>A0A1M6EYC1_9VIBR</name>
<dbReference type="EMBL" id="FQXZ01000054">
    <property type="protein sequence ID" value="SHI90454.1"/>
    <property type="molecule type" value="Genomic_DNA"/>
</dbReference>
<dbReference type="STRING" id="1216006.VA7868_04547"/>
<evidence type="ECO:0000313" key="1">
    <source>
        <dbReference type="EMBL" id="SHI90454.1"/>
    </source>
</evidence>
<dbReference type="OrthoDB" id="5880263at2"/>
<protein>
    <recommendedName>
        <fullName evidence="3">SMI1 / KNR4 family protein</fullName>
    </recommendedName>
</protein>
<dbReference type="RefSeq" id="WP_073606133.1">
    <property type="nucleotide sequence ID" value="NZ_FQXZ01000054.1"/>
</dbReference>
<evidence type="ECO:0008006" key="3">
    <source>
        <dbReference type="Google" id="ProtNLM"/>
    </source>
</evidence>
<dbReference type="Proteomes" id="UP000184608">
    <property type="component" value="Unassembled WGS sequence"/>
</dbReference>
<sequence length="150" mass="17213">MKTIAELVNHLNNNADDEVFWLGQASDEQIHLLESELGAILPESLNSFFRLVGGGGTVEENISGIISDDALTESHGGMLFDTFYCRKEFGLPDYFAVIYFREDEVCWCINLLPDEFGKIVSYNLFKQEPDKTMYDSFELFLEEYVELRTE</sequence>
<reference evidence="1 2" key="1">
    <citation type="submission" date="2016-11" db="EMBL/GenBank/DDBJ databases">
        <authorList>
            <person name="Jaros S."/>
            <person name="Januszkiewicz K."/>
            <person name="Wedrychowicz H."/>
        </authorList>
    </citation>
    <scope>NUCLEOTIDE SEQUENCE [LARGE SCALE GENOMIC DNA]</scope>
    <source>
        <strain evidence="1 2">CECT 7868</strain>
    </source>
</reference>
<dbReference type="Gene3D" id="3.40.1580.10">
    <property type="entry name" value="SMI1/KNR4-like"/>
    <property type="match status" value="1"/>
</dbReference>
<gene>
    <name evidence="1" type="ORF">VA7868_04547</name>
</gene>